<reference evidence="2" key="2">
    <citation type="journal article" date="2024" name="Plant">
        <title>Genomic evolution and insights into agronomic trait innovations of Sesamum species.</title>
        <authorList>
            <person name="Miao H."/>
            <person name="Wang L."/>
            <person name="Qu L."/>
            <person name="Liu H."/>
            <person name="Sun Y."/>
            <person name="Le M."/>
            <person name="Wang Q."/>
            <person name="Wei S."/>
            <person name="Zheng Y."/>
            <person name="Lin W."/>
            <person name="Duan Y."/>
            <person name="Cao H."/>
            <person name="Xiong S."/>
            <person name="Wang X."/>
            <person name="Wei L."/>
            <person name="Li C."/>
            <person name="Ma Q."/>
            <person name="Ju M."/>
            <person name="Zhao R."/>
            <person name="Li G."/>
            <person name="Mu C."/>
            <person name="Tian Q."/>
            <person name="Mei H."/>
            <person name="Zhang T."/>
            <person name="Gao T."/>
            <person name="Zhang H."/>
        </authorList>
    </citation>
    <scope>NUCLEOTIDE SEQUENCE</scope>
    <source>
        <strain evidence="2">KEN1</strain>
    </source>
</reference>
<name>A0AAW2XZC8_9LAMI</name>
<dbReference type="EMBL" id="JACGWN010000002">
    <property type="protein sequence ID" value="KAL0458146.1"/>
    <property type="molecule type" value="Genomic_DNA"/>
</dbReference>
<evidence type="ECO:0000256" key="1">
    <source>
        <dbReference type="SAM" id="MobiDB-lite"/>
    </source>
</evidence>
<comment type="caution">
    <text evidence="2">The sequence shown here is derived from an EMBL/GenBank/DDBJ whole genome shotgun (WGS) entry which is preliminary data.</text>
</comment>
<dbReference type="AlphaFoldDB" id="A0AAW2XZC8"/>
<protein>
    <submittedName>
        <fullName evidence="2">Uncharacterized protein</fullName>
    </submittedName>
</protein>
<gene>
    <name evidence="2" type="ORF">Slati_0441800</name>
</gene>
<feature type="compositionally biased region" description="Basic and acidic residues" evidence="1">
    <location>
        <begin position="26"/>
        <end position="37"/>
    </location>
</feature>
<feature type="region of interest" description="Disordered" evidence="1">
    <location>
        <begin position="1"/>
        <end position="37"/>
    </location>
</feature>
<accession>A0AAW2XZC8</accession>
<proteinExistence type="predicted"/>
<evidence type="ECO:0000313" key="2">
    <source>
        <dbReference type="EMBL" id="KAL0458146.1"/>
    </source>
</evidence>
<reference evidence="2" key="1">
    <citation type="submission" date="2020-06" db="EMBL/GenBank/DDBJ databases">
        <authorList>
            <person name="Li T."/>
            <person name="Hu X."/>
            <person name="Zhang T."/>
            <person name="Song X."/>
            <person name="Zhang H."/>
            <person name="Dai N."/>
            <person name="Sheng W."/>
            <person name="Hou X."/>
            <person name="Wei L."/>
        </authorList>
    </citation>
    <scope>NUCLEOTIDE SEQUENCE</scope>
    <source>
        <strain evidence="2">KEN1</strain>
        <tissue evidence="2">Leaf</tissue>
    </source>
</reference>
<organism evidence="2">
    <name type="scientific">Sesamum latifolium</name>
    <dbReference type="NCBI Taxonomy" id="2727402"/>
    <lineage>
        <taxon>Eukaryota</taxon>
        <taxon>Viridiplantae</taxon>
        <taxon>Streptophyta</taxon>
        <taxon>Embryophyta</taxon>
        <taxon>Tracheophyta</taxon>
        <taxon>Spermatophyta</taxon>
        <taxon>Magnoliopsida</taxon>
        <taxon>eudicotyledons</taxon>
        <taxon>Gunneridae</taxon>
        <taxon>Pentapetalae</taxon>
        <taxon>asterids</taxon>
        <taxon>lamiids</taxon>
        <taxon>Lamiales</taxon>
        <taxon>Pedaliaceae</taxon>
        <taxon>Sesamum</taxon>
    </lineage>
</organism>
<feature type="compositionally biased region" description="Polar residues" evidence="1">
    <location>
        <begin position="7"/>
        <end position="25"/>
    </location>
</feature>
<sequence length="81" mass="8919">MIEDNPEGSSLPSMVPTLATSTHMTHNVEKGTSKEELRDNTALVETHEGSRDNLRIPPESLRQIETSLSLTQGVHTKLKVP</sequence>